<gene>
    <name evidence="3" type="ORF">FOB64_005151</name>
</gene>
<dbReference type="GO" id="GO:0005634">
    <property type="term" value="C:nucleus"/>
    <property type="evidence" value="ECO:0007669"/>
    <property type="project" value="TreeGrafter"/>
</dbReference>
<dbReference type="InterPro" id="IPR044992">
    <property type="entry name" value="ChyE-like"/>
</dbReference>
<evidence type="ECO:0000313" key="4">
    <source>
        <dbReference type="Proteomes" id="UP000536275"/>
    </source>
</evidence>
<dbReference type="GO" id="GO:0016740">
    <property type="term" value="F:transferase activity"/>
    <property type="evidence" value="ECO:0007669"/>
    <property type="project" value="UniProtKB-KW"/>
</dbReference>
<dbReference type="InterPro" id="IPR029062">
    <property type="entry name" value="Class_I_gatase-like"/>
</dbReference>
<keyword evidence="3" id="KW-0315">Glutamine amidotransferase</keyword>
<protein>
    <submittedName>
        <fullName evidence="3">Glutamine amidotransferase class-I family protein</fullName>
    </submittedName>
</protein>
<proteinExistence type="predicted"/>
<dbReference type="GO" id="GO:0005829">
    <property type="term" value="C:cytosol"/>
    <property type="evidence" value="ECO:0007669"/>
    <property type="project" value="TreeGrafter"/>
</dbReference>
<keyword evidence="3" id="KW-0808">Transferase</keyword>
<evidence type="ECO:0000259" key="2">
    <source>
        <dbReference type="Pfam" id="PF00117"/>
    </source>
</evidence>
<accession>A0A8H6F2R5</accession>
<dbReference type="Pfam" id="PF00117">
    <property type="entry name" value="GATase"/>
    <property type="match status" value="1"/>
</dbReference>
<evidence type="ECO:0000256" key="1">
    <source>
        <dbReference type="SAM" id="MobiDB-lite"/>
    </source>
</evidence>
<name>A0A8H6F2R5_CANAX</name>
<feature type="domain" description="Glutamine amidotransferase" evidence="2">
    <location>
        <begin position="116"/>
        <end position="268"/>
    </location>
</feature>
<dbReference type="Gene3D" id="3.40.50.880">
    <property type="match status" value="1"/>
</dbReference>
<sequence>MSSSSLPPPTTTTSTTHIAILVLQSYIPNVTEKHGDFGDNIIDLLNRAQINYPMIKYQLCTDDESQLCETYQQLNRNLSANLITGFVLSGSKSDAFDNSKLWINKLDEFIVDTLFKLSTKLPIVGICFGHQILAKNLGCKIGRNELGWEAGTHTIELNQEIFKIENTPFLPALVSPKDTSNSNGDNDNDNNPENQVILDHLNLVESHQDIIHGLPTITGFEDMVSIGSTVKCNIQGMMTTKTCPIRLLTFQGHPEFTTSIELDILKNSYEHGVFNEQEYEKYKYQTNSLNNQGDLIGKVIAKFLLT</sequence>
<feature type="compositionally biased region" description="Low complexity" evidence="1">
    <location>
        <begin position="178"/>
        <end position="191"/>
    </location>
</feature>
<evidence type="ECO:0000313" key="3">
    <source>
        <dbReference type="EMBL" id="KAF6063511.1"/>
    </source>
</evidence>
<dbReference type="PANTHER" id="PTHR42695">
    <property type="entry name" value="GLUTAMINE AMIDOTRANSFERASE YLR126C-RELATED"/>
    <property type="match status" value="1"/>
</dbReference>
<dbReference type="Proteomes" id="UP000536275">
    <property type="component" value="Unassembled WGS sequence"/>
</dbReference>
<dbReference type="OMA" id="PWIQTLK"/>
<dbReference type="CDD" id="cd01741">
    <property type="entry name" value="GATase1_1"/>
    <property type="match status" value="1"/>
</dbReference>
<dbReference type="PROSITE" id="PS51273">
    <property type="entry name" value="GATASE_TYPE_1"/>
    <property type="match status" value="1"/>
</dbReference>
<feature type="region of interest" description="Disordered" evidence="1">
    <location>
        <begin position="175"/>
        <end position="194"/>
    </location>
</feature>
<dbReference type="SUPFAM" id="SSF52317">
    <property type="entry name" value="Class I glutamine amidotransferase-like"/>
    <property type="match status" value="1"/>
</dbReference>
<organism evidence="3 4">
    <name type="scientific">Candida albicans</name>
    <name type="common">Yeast</name>
    <dbReference type="NCBI Taxonomy" id="5476"/>
    <lineage>
        <taxon>Eukaryota</taxon>
        <taxon>Fungi</taxon>
        <taxon>Dikarya</taxon>
        <taxon>Ascomycota</taxon>
        <taxon>Saccharomycotina</taxon>
        <taxon>Pichiomycetes</taxon>
        <taxon>Debaryomycetaceae</taxon>
        <taxon>Candida/Lodderomyces clade</taxon>
        <taxon>Candida</taxon>
    </lineage>
</organism>
<dbReference type="AlphaFoldDB" id="A0A8H6F2R5"/>
<dbReference type="EMBL" id="JABWAD010000060">
    <property type="protein sequence ID" value="KAF6063511.1"/>
    <property type="molecule type" value="Genomic_DNA"/>
</dbReference>
<dbReference type="InterPro" id="IPR017926">
    <property type="entry name" value="GATASE"/>
</dbReference>
<dbReference type="PANTHER" id="PTHR42695:SF5">
    <property type="entry name" value="GLUTAMINE AMIDOTRANSFERASE YLR126C-RELATED"/>
    <property type="match status" value="1"/>
</dbReference>
<comment type="caution">
    <text evidence="3">The sequence shown here is derived from an EMBL/GenBank/DDBJ whole genome shotgun (WGS) entry which is preliminary data.</text>
</comment>
<dbReference type="SMR" id="A0A8H6F2R5"/>
<reference evidence="3 4" key="1">
    <citation type="submission" date="2020-03" db="EMBL/GenBank/DDBJ databases">
        <title>FDA dAtabase for Regulatory Grade micrObial Sequences (FDA-ARGOS): Supporting development and validation of Infectious Disease Dx tests.</title>
        <authorList>
            <person name="Campos J."/>
            <person name="Goldberg B."/>
            <person name="Tallon L."/>
            <person name="Sadzewicz L."/>
            <person name="Vavikolanu K."/>
            <person name="Mehta A."/>
            <person name="Aluvathingal J."/>
            <person name="Nadendla S."/>
            <person name="Nandy P."/>
            <person name="Geyer C."/>
            <person name="Yan Y."/>
            <person name="Sichtig H."/>
        </authorList>
    </citation>
    <scope>NUCLEOTIDE SEQUENCE [LARGE SCALE GENOMIC DNA]</scope>
    <source>
        <strain evidence="3 4">FDAARGOS_656</strain>
    </source>
</reference>